<proteinExistence type="predicted"/>
<name>A0ABM6RTL2_9FIRM</name>
<dbReference type="InterPro" id="IPR013078">
    <property type="entry name" value="His_Pase_superF_clade-1"/>
</dbReference>
<sequence>MSLSVLFVRHGESEANLNDMLVSEHADPPLTDRGRQEARMVAHQWMIHPPTAIYASPLKRSIDTAKIWAEETHASPVQIDPRLHEIRLGEFDGRRIQDLLENDRIRYQLWKSDPESPPRHGEKLSAVGTRMMSFLSDMSTRYESGFVVAITHADCLKAVTLHILQAPWQSARFLHFSNVAGVHVTKTGSRFELLGLPCSPPAHDGSL</sequence>
<dbReference type="PANTHER" id="PTHR48100">
    <property type="entry name" value="BROAD-SPECIFICITY PHOSPHATASE YOR283W-RELATED"/>
    <property type="match status" value="1"/>
</dbReference>
<evidence type="ECO:0008006" key="3">
    <source>
        <dbReference type="Google" id="ProtNLM"/>
    </source>
</evidence>
<dbReference type="Pfam" id="PF00300">
    <property type="entry name" value="His_Phos_1"/>
    <property type="match status" value="1"/>
</dbReference>
<dbReference type="Proteomes" id="UP000325292">
    <property type="component" value="Chromosome"/>
</dbReference>
<organism evidence="1 2">
    <name type="scientific">Sulfobacillus thermotolerans</name>
    <dbReference type="NCBI Taxonomy" id="338644"/>
    <lineage>
        <taxon>Bacteria</taxon>
        <taxon>Bacillati</taxon>
        <taxon>Bacillota</taxon>
        <taxon>Clostridia</taxon>
        <taxon>Eubacteriales</taxon>
        <taxon>Clostridiales Family XVII. Incertae Sedis</taxon>
        <taxon>Sulfobacillus</taxon>
    </lineage>
</organism>
<keyword evidence="2" id="KW-1185">Reference proteome</keyword>
<dbReference type="Gene3D" id="3.40.50.1240">
    <property type="entry name" value="Phosphoglycerate mutase-like"/>
    <property type="match status" value="1"/>
</dbReference>
<evidence type="ECO:0000313" key="2">
    <source>
        <dbReference type="Proteomes" id="UP000325292"/>
    </source>
</evidence>
<accession>A0ABM6RTL2</accession>
<dbReference type="SUPFAM" id="SSF53254">
    <property type="entry name" value="Phosphoglycerate mutase-like"/>
    <property type="match status" value="1"/>
</dbReference>
<dbReference type="CDD" id="cd07067">
    <property type="entry name" value="HP_PGM_like"/>
    <property type="match status" value="1"/>
</dbReference>
<dbReference type="InterPro" id="IPR050275">
    <property type="entry name" value="PGM_Phosphatase"/>
</dbReference>
<evidence type="ECO:0000313" key="1">
    <source>
        <dbReference type="EMBL" id="AUW94831.1"/>
    </source>
</evidence>
<dbReference type="SMART" id="SM00855">
    <property type="entry name" value="PGAM"/>
    <property type="match status" value="1"/>
</dbReference>
<gene>
    <name evidence="1" type="ORF">BXT84_13455</name>
</gene>
<dbReference type="EMBL" id="CP019454">
    <property type="protein sequence ID" value="AUW94831.1"/>
    <property type="molecule type" value="Genomic_DNA"/>
</dbReference>
<dbReference type="PANTHER" id="PTHR48100:SF1">
    <property type="entry name" value="HISTIDINE PHOSPHATASE FAMILY PROTEIN-RELATED"/>
    <property type="match status" value="1"/>
</dbReference>
<dbReference type="InterPro" id="IPR029033">
    <property type="entry name" value="His_PPase_superfam"/>
</dbReference>
<reference evidence="1 2" key="1">
    <citation type="journal article" date="2019" name="Sci. Rep.">
        <title>Sulfobacillus thermotolerans: new insights into resistance and metabolic capacities of acidophilic chemolithotrophs.</title>
        <authorList>
            <person name="Panyushkina A.E."/>
            <person name="Babenko V.V."/>
            <person name="Nikitina A.S."/>
            <person name="Selezneva O.V."/>
            <person name="Tsaplina I.A."/>
            <person name="Letarova M.A."/>
            <person name="Kostryukova E.S."/>
            <person name="Letarov A.V."/>
        </authorList>
    </citation>
    <scope>NUCLEOTIDE SEQUENCE [LARGE SCALE GENOMIC DNA]</scope>
    <source>
        <strain evidence="1 2">Kr1</strain>
    </source>
</reference>
<protein>
    <recommendedName>
        <fullName evidence="3">Histidine phosphatase family protein</fullName>
    </recommendedName>
</protein>